<dbReference type="InterPro" id="IPR055346">
    <property type="entry name" value="Fe-S_cluster_assembly_SufBD"/>
</dbReference>
<keyword evidence="3" id="KW-1185">Reference proteome</keyword>
<dbReference type="OrthoDB" id="9768262at2"/>
<evidence type="ECO:0000313" key="2">
    <source>
        <dbReference type="EMBL" id="SJZ76267.1"/>
    </source>
</evidence>
<sequence>MKLIDVGGRNNVIIADGYQEWIIDTLDPLTLDLTCDGVSSVFMNVKRASNLKIKMTVLENAGCTLLIWNNTETKVEFDETYVVEKSSYLNLAYGECNVSDTNRNSKVSLMGAGASAIIKSATLCKSKKISSITCESLAPHTVGNMENYSVVLEDGEYKMDATGKIVKGAYDSRSHQTSRALTFNEKQKATIIPQLLIDENDVEASHATSVGQIDENQMIYLQSRGLTHNQVLSLITVGYLMPIADFIENEELQQILRKEIESKVVESCSI</sequence>
<dbReference type="GO" id="GO:0016226">
    <property type="term" value="P:iron-sulfur cluster assembly"/>
    <property type="evidence" value="ECO:0007669"/>
    <property type="project" value="InterPro"/>
</dbReference>
<gene>
    <name evidence="2" type="ORF">SAMN02745191_1547</name>
</gene>
<proteinExistence type="predicted"/>
<dbReference type="AlphaFoldDB" id="A0A1T4NB29"/>
<dbReference type="STRING" id="118967.SAMN02745191_1547"/>
<evidence type="ECO:0000259" key="1">
    <source>
        <dbReference type="Pfam" id="PF01458"/>
    </source>
</evidence>
<reference evidence="3" key="1">
    <citation type="submission" date="2017-02" db="EMBL/GenBank/DDBJ databases">
        <authorList>
            <person name="Varghese N."/>
            <person name="Submissions S."/>
        </authorList>
    </citation>
    <scope>NUCLEOTIDE SEQUENCE [LARGE SCALE GENOMIC DNA]</scope>
    <source>
        <strain evidence="3">ATCC 25662</strain>
    </source>
</reference>
<dbReference type="SUPFAM" id="SSF101960">
    <property type="entry name" value="Stabilizer of iron transporter SufD"/>
    <property type="match status" value="1"/>
</dbReference>
<dbReference type="RefSeq" id="WP_078711946.1">
    <property type="nucleotide sequence ID" value="NZ_FUWY01000004.1"/>
</dbReference>
<dbReference type="EMBL" id="FUWY01000004">
    <property type="protein sequence ID" value="SJZ76267.1"/>
    <property type="molecule type" value="Genomic_DNA"/>
</dbReference>
<dbReference type="Proteomes" id="UP000243297">
    <property type="component" value="Unassembled WGS sequence"/>
</dbReference>
<name>A0A1T4NB29_9FIRM</name>
<dbReference type="InterPro" id="IPR037284">
    <property type="entry name" value="SUF_FeS_clus_asmbl_SufBD_sf"/>
</dbReference>
<dbReference type="PANTHER" id="PTHR43575:SF1">
    <property type="entry name" value="PROTEIN ABCI7, CHLOROPLASTIC"/>
    <property type="match status" value="1"/>
</dbReference>
<evidence type="ECO:0000313" key="3">
    <source>
        <dbReference type="Proteomes" id="UP000243297"/>
    </source>
</evidence>
<dbReference type="Pfam" id="PF01458">
    <property type="entry name" value="SUFBD_core"/>
    <property type="match status" value="1"/>
</dbReference>
<accession>A0A1T4NB29</accession>
<dbReference type="PANTHER" id="PTHR43575">
    <property type="entry name" value="PROTEIN ABCI7, CHLOROPLASTIC"/>
    <property type="match status" value="1"/>
</dbReference>
<dbReference type="InterPro" id="IPR000825">
    <property type="entry name" value="SUF_FeS_clus_asmbl_SufBD_core"/>
</dbReference>
<feature type="domain" description="SUF system FeS cluster assembly SufBD core" evidence="1">
    <location>
        <begin position="49"/>
        <end position="238"/>
    </location>
</feature>
<organism evidence="2 3">
    <name type="scientific">Anaerorhabdus furcosa</name>
    <dbReference type="NCBI Taxonomy" id="118967"/>
    <lineage>
        <taxon>Bacteria</taxon>
        <taxon>Bacillati</taxon>
        <taxon>Bacillota</taxon>
        <taxon>Erysipelotrichia</taxon>
        <taxon>Erysipelotrichales</taxon>
        <taxon>Erysipelotrichaceae</taxon>
        <taxon>Anaerorhabdus</taxon>
    </lineage>
</organism>
<protein>
    <submittedName>
        <fullName evidence="2">Uncharacterized protein family (UPF0051)</fullName>
    </submittedName>
</protein>